<organism evidence="5 6">
    <name type="scientific">Porphyridium purpureum</name>
    <name type="common">Red alga</name>
    <name type="synonym">Porphyridium cruentum</name>
    <dbReference type="NCBI Taxonomy" id="35688"/>
    <lineage>
        <taxon>Eukaryota</taxon>
        <taxon>Rhodophyta</taxon>
        <taxon>Bangiophyceae</taxon>
        <taxon>Porphyridiales</taxon>
        <taxon>Porphyridiaceae</taxon>
        <taxon>Porphyridium</taxon>
    </lineage>
</organism>
<dbReference type="InterPro" id="IPR050271">
    <property type="entry name" value="UDP-glycosyltransferase"/>
</dbReference>
<keyword evidence="4" id="KW-1133">Transmembrane helix</keyword>
<dbReference type="PANTHER" id="PTHR48043">
    <property type="entry name" value="EG:EG0003.4 PROTEIN-RELATED"/>
    <property type="match status" value="1"/>
</dbReference>
<evidence type="ECO:0000256" key="4">
    <source>
        <dbReference type="SAM" id="Phobius"/>
    </source>
</evidence>
<dbReference type="CDD" id="cd03784">
    <property type="entry name" value="GT1_Gtf-like"/>
    <property type="match status" value="1"/>
</dbReference>
<evidence type="ECO:0000313" key="5">
    <source>
        <dbReference type="EMBL" id="KAA8496297.1"/>
    </source>
</evidence>
<reference evidence="6" key="1">
    <citation type="journal article" date="2019" name="Nat. Commun.">
        <title>Expansion of phycobilisome linker gene families in mesophilic red algae.</title>
        <authorList>
            <person name="Lee J."/>
            <person name="Kim D."/>
            <person name="Bhattacharya D."/>
            <person name="Yoon H.S."/>
        </authorList>
    </citation>
    <scope>NUCLEOTIDE SEQUENCE [LARGE SCALE GENOMIC DNA]</scope>
    <source>
        <strain evidence="6">CCMP 1328</strain>
    </source>
</reference>
<dbReference type="Gene3D" id="1.25.40.10">
    <property type="entry name" value="Tetratricopeptide repeat domain"/>
    <property type="match status" value="1"/>
</dbReference>
<dbReference type="PANTHER" id="PTHR48043:SF145">
    <property type="entry name" value="FI06409P-RELATED"/>
    <property type="match status" value="1"/>
</dbReference>
<dbReference type="Gene3D" id="3.40.50.2000">
    <property type="entry name" value="Glycogen Phosphorylase B"/>
    <property type="match status" value="2"/>
</dbReference>
<keyword evidence="2 5" id="KW-0808">Transferase</keyword>
<dbReference type="GO" id="GO:0008194">
    <property type="term" value="F:UDP-glycosyltransferase activity"/>
    <property type="evidence" value="ECO:0007669"/>
    <property type="project" value="InterPro"/>
</dbReference>
<gene>
    <name evidence="5" type="ORF">FVE85_0026</name>
</gene>
<evidence type="ECO:0000256" key="3">
    <source>
        <dbReference type="SAM" id="MobiDB-lite"/>
    </source>
</evidence>
<evidence type="ECO:0000313" key="6">
    <source>
        <dbReference type="Proteomes" id="UP000324585"/>
    </source>
</evidence>
<dbReference type="Pfam" id="PF00201">
    <property type="entry name" value="UDPGT"/>
    <property type="match status" value="1"/>
</dbReference>
<keyword evidence="1" id="KW-0328">Glycosyltransferase</keyword>
<proteinExistence type="predicted"/>
<dbReference type="Proteomes" id="UP000324585">
    <property type="component" value="Unassembled WGS sequence"/>
</dbReference>
<name>A0A5J4Z0U4_PORPP</name>
<dbReference type="SUPFAM" id="SSF53756">
    <property type="entry name" value="UDP-Glycosyltransferase/glycogen phosphorylase"/>
    <property type="match status" value="1"/>
</dbReference>
<feature type="transmembrane region" description="Helical" evidence="4">
    <location>
        <begin position="546"/>
        <end position="569"/>
    </location>
</feature>
<keyword evidence="6" id="KW-1185">Reference proteome</keyword>
<dbReference type="EMBL" id="VRMN01000002">
    <property type="protein sequence ID" value="KAA8496297.1"/>
    <property type="molecule type" value="Genomic_DNA"/>
</dbReference>
<sequence length="1363" mass="152446">MDFVKGPRKVLSGGEHSFGMLASPAAAAAAGAHATRAPSRLRLLLKVVVLAAVVRIRAAASSIEAPLTRPAPSDVLFVSDFDTATEINYFVAYAKELRERGHTCRFALPGRFVSMAQRNGFETYEVADNLSNNPQRSISELTGQLSETDNDQDYLRVFGKIVESTAFQYEATITSLKSILEKTGVPDLIVTTFFSTGTIDYAHAQEIKYVVQVACPLGSLGDYEAARATPNSFLDVSMAEHLSFIGRLKRATMLPRMIMATAAGTTRLNEARARVGLPQYMDPLTNILGRRVVSPIPIGFDPVRKLLPTTHLIGFLASRWERPCESGAMSPDDQALWEWLDAASDGVVLVALGSLARVPQHRFAELMRGCAAFAQRKGPSAKILVSKRNDAAWDTSALGADVLERVRFEPWFNQRMVLAHRNTLAFVTHGGLASIGESVMSLVPMLVLPAFGDQPSNAWRLVELGVAERLYRHSFTAAEVAAKLEAISSSDEVAAAVRRLYQLNSLPQYGVSRGADVMEEELLVGSSHLQLAEVSQSFTQQSFADVYLLLLLAGLAPIVAFAIAVRLLSARKRSSMHSMALVYPAATVPKGPSVWRSALWSLTGTALRVRVSAVHHAEVGALYATVQRPSRPHTQHAAQQADNTEASAKSINRGYLEGLKSHGTTASLHTNRGHLLPQSTIDVPSATMVTHPTCLWMAPFFRATLSAPLCTRRLMRGAHHWEQVRAFSMRPPELSAWEQDEMLDRILAVNNKLDLVLHDDCSLRKAQDIINQADRDACNFWTLDYSLRIARRAKDATIRQRLRFVVRALQLARENSVAATSFTLSHILALAMPSRKVNLALVVRDMCNEVLDARAYGGLIALFSTCKRPKLMEEAFVDLLRIYRTADADVFRFMMMGYLACKDARNAMSTWKLMRSPRFASTVQIDQRALELGARVAALANDIDEATWIEKKWVELKQQPLDRLHEIRAVAVSPSRLDPSAARRNLHPDTRMLNEQLQVAHDENADLPRVRQLLESAALAPLNTMSLILLFRLFRSMPAMNVMLRHQRLACAVRVLQRARRDGVIFDSYRIMHLTPLAVSLGKVNVLLAVKHIIQHQHHQQLNLLAYKALISHFRSCWRPQLMLDVFYELLQVHGVADADAFTRVLNGLLEERNFDAAWEVWKVLRTPPHSDPGLVEITPTLLDTGAWILSRRLDAGEDVKWIVRKYEELGITPTARKVDLLTTAAIRAGLFHDARELMRWSIRCQYVVHERSLNLFLSECVSSKQSEELLSLSRVLMDAERLCSTDEDRTAFLHRYAHVLDEVVEHRKLDPIAASESLQRLFLRWQVSDHLPMAHSIQQVASRIRDRGRKRQRAHEPDIQRD</sequence>
<comment type="caution">
    <text evidence="5">The sequence shown here is derived from an EMBL/GenBank/DDBJ whole genome shotgun (WGS) entry which is preliminary data.</text>
</comment>
<accession>A0A5J4Z0U4</accession>
<dbReference type="InterPro" id="IPR035595">
    <property type="entry name" value="UDP_glycos_trans_CS"/>
</dbReference>
<dbReference type="PROSITE" id="PS00375">
    <property type="entry name" value="UDPGT"/>
    <property type="match status" value="1"/>
</dbReference>
<dbReference type="InterPro" id="IPR011990">
    <property type="entry name" value="TPR-like_helical_dom_sf"/>
</dbReference>
<protein>
    <submittedName>
        <fullName evidence="5">UDP-glucuronosyltransferase 3A2</fullName>
    </submittedName>
</protein>
<dbReference type="OrthoDB" id="5835829at2759"/>
<feature type="region of interest" description="Disordered" evidence="3">
    <location>
        <begin position="1343"/>
        <end position="1363"/>
    </location>
</feature>
<dbReference type="InterPro" id="IPR002213">
    <property type="entry name" value="UDP_glucos_trans"/>
</dbReference>
<keyword evidence="4" id="KW-0472">Membrane</keyword>
<evidence type="ECO:0000256" key="2">
    <source>
        <dbReference type="ARBA" id="ARBA00022679"/>
    </source>
</evidence>
<keyword evidence="4" id="KW-0812">Transmembrane</keyword>
<evidence type="ECO:0000256" key="1">
    <source>
        <dbReference type="ARBA" id="ARBA00022676"/>
    </source>
</evidence>